<keyword evidence="1" id="KW-1133">Transmembrane helix</keyword>
<feature type="transmembrane region" description="Helical" evidence="1">
    <location>
        <begin position="13"/>
        <end position="32"/>
    </location>
</feature>
<proteinExistence type="predicted"/>
<evidence type="ECO:0000313" key="2">
    <source>
        <dbReference type="EMBL" id="RHK06267.1"/>
    </source>
</evidence>
<dbReference type="AlphaFoldDB" id="A0A415ESJ2"/>
<keyword evidence="1" id="KW-0812">Transmembrane</keyword>
<keyword evidence="1" id="KW-0472">Membrane</keyword>
<sequence length="66" mass="8080">MLIRTKPLFGDPFPLYLFHLVHLPFFLLYLRFSSYLDQNPFSSRKLFFASLQILFHNSRKREERKT</sequence>
<dbReference type="EMBL" id="QRMZ01000011">
    <property type="protein sequence ID" value="RHK06267.1"/>
    <property type="molecule type" value="Genomic_DNA"/>
</dbReference>
<accession>A0A415ESJ2</accession>
<organism evidence="2 3">
    <name type="scientific">Enterococcus casseliflavus</name>
    <name type="common">Enterococcus flavescens</name>
    <dbReference type="NCBI Taxonomy" id="37734"/>
    <lineage>
        <taxon>Bacteria</taxon>
        <taxon>Bacillati</taxon>
        <taxon>Bacillota</taxon>
        <taxon>Bacilli</taxon>
        <taxon>Lactobacillales</taxon>
        <taxon>Enterococcaceae</taxon>
        <taxon>Enterococcus</taxon>
    </lineage>
</organism>
<name>A0A415ESJ2_ENTCA</name>
<dbReference type="Proteomes" id="UP000286288">
    <property type="component" value="Unassembled WGS sequence"/>
</dbReference>
<protein>
    <submittedName>
        <fullName evidence="2">Uncharacterized protein</fullName>
    </submittedName>
</protein>
<gene>
    <name evidence="2" type="ORF">DW084_09770</name>
</gene>
<evidence type="ECO:0000313" key="3">
    <source>
        <dbReference type="Proteomes" id="UP000286288"/>
    </source>
</evidence>
<evidence type="ECO:0000256" key="1">
    <source>
        <dbReference type="SAM" id="Phobius"/>
    </source>
</evidence>
<comment type="caution">
    <text evidence="2">The sequence shown here is derived from an EMBL/GenBank/DDBJ whole genome shotgun (WGS) entry which is preliminary data.</text>
</comment>
<reference evidence="2 3" key="1">
    <citation type="submission" date="2018-08" db="EMBL/GenBank/DDBJ databases">
        <title>A genome reference for cultivated species of the human gut microbiota.</title>
        <authorList>
            <person name="Zou Y."/>
            <person name="Xue W."/>
            <person name="Luo G."/>
        </authorList>
    </citation>
    <scope>NUCLEOTIDE SEQUENCE [LARGE SCALE GENOMIC DNA]</scope>
    <source>
        <strain evidence="2 3">AF48-16</strain>
    </source>
</reference>